<organism evidence="3 4">
    <name type="scientific">Sporothrix eucalyptigena</name>
    <dbReference type="NCBI Taxonomy" id="1812306"/>
    <lineage>
        <taxon>Eukaryota</taxon>
        <taxon>Fungi</taxon>
        <taxon>Dikarya</taxon>
        <taxon>Ascomycota</taxon>
        <taxon>Pezizomycotina</taxon>
        <taxon>Sordariomycetes</taxon>
        <taxon>Sordariomycetidae</taxon>
        <taxon>Ophiostomatales</taxon>
        <taxon>Ophiostomataceae</taxon>
        <taxon>Sporothrix</taxon>
    </lineage>
</organism>
<evidence type="ECO:0000256" key="2">
    <source>
        <dbReference type="SAM" id="Phobius"/>
    </source>
</evidence>
<dbReference type="EMBL" id="CAWUHD010000055">
    <property type="protein sequence ID" value="CAK7224517.1"/>
    <property type="molecule type" value="Genomic_DNA"/>
</dbReference>
<feature type="compositionally biased region" description="Low complexity" evidence="1">
    <location>
        <begin position="244"/>
        <end position="256"/>
    </location>
</feature>
<feature type="compositionally biased region" description="Low complexity" evidence="1">
    <location>
        <begin position="324"/>
        <end position="339"/>
    </location>
</feature>
<feature type="region of interest" description="Disordered" evidence="1">
    <location>
        <begin position="159"/>
        <end position="201"/>
    </location>
</feature>
<comment type="caution">
    <text evidence="3">The sequence shown here is derived from an EMBL/GenBank/DDBJ whole genome shotgun (WGS) entry which is preliminary data.</text>
</comment>
<proteinExistence type="predicted"/>
<keyword evidence="2" id="KW-1133">Transmembrane helix</keyword>
<evidence type="ECO:0000256" key="1">
    <source>
        <dbReference type="SAM" id="MobiDB-lite"/>
    </source>
</evidence>
<feature type="region of interest" description="Disordered" evidence="1">
    <location>
        <begin position="244"/>
        <end position="265"/>
    </location>
</feature>
<gene>
    <name evidence="3" type="ORF">SEUCBS140593_005596</name>
</gene>
<name>A0ABP0BXN9_9PEZI</name>
<dbReference type="Proteomes" id="UP001642482">
    <property type="component" value="Unassembled WGS sequence"/>
</dbReference>
<evidence type="ECO:0000313" key="4">
    <source>
        <dbReference type="Proteomes" id="UP001642482"/>
    </source>
</evidence>
<feature type="compositionally biased region" description="Low complexity" evidence="1">
    <location>
        <begin position="160"/>
        <end position="201"/>
    </location>
</feature>
<feature type="region of interest" description="Disordered" evidence="1">
    <location>
        <begin position="303"/>
        <end position="339"/>
    </location>
</feature>
<keyword evidence="4" id="KW-1185">Reference proteome</keyword>
<evidence type="ECO:0000313" key="3">
    <source>
        <dbReference type="EMBL" id="CAK7224517.1"/>
    </source>
</evidence>
<accession>A0ABP0BXN9</accession>
<feature type="transmembrane region" description="Helical" evidence="2">
    <location>
        <begin position="209"/>
        <end position="231"/>
    </location>
</feature>
<protein>
    <submittedName>
        <fullName evidence="3">Uncharacterized protein</fullName>
    </submittedName>
</protein>
<sequence>MSVPALRTTFVPASSCTVDLYKLAYPNITCAIGTSLIACDFFHLGVDSSTSNCFPSGWSDASTAYFSPGICPSGYTEACQSVVNSETRATCCPIGYQCQTETNWPWYSTDRCTYVMSTSQVFVYTTSIIGKGEVVSTVTDAEGLNAFGVQIRYQSTDFVSSSSSSSSAQTGSNTGSGGSNASPTGSNSSGDNNGTSSGSSSGLSTGAKAGIGIGVALGVLAFVGVAIFLIIRNRRAAAAAAAAGGSSAGAPSSSGPSSGGMGVSTIGSPGSGVAYTAVSTGSPAPDQQKYYYAAGASTPMVEAPGQMSWTPPVELPTDHQQHVPGQQPYAQVQQQPEYR</sequence>
<reference evidence="3 4" key="1">
    <citation type="submission" date="2024-01" db="EMBL/GenBank/DDBJ databases">
        <authorList>
            <person name="Allen C."/>
            <person name="Tagirdzhanova G."/>
        </authorList>
    </citation>
    <scope>NUCLEOTIDE SEQUENCE [LARGE SCALE GENOMIC DNA]</scope>
</reference>
<keyword evidence="2" id="KW-0472">Membrane</keyword>
<keyword evidence="2" id="KW-0812">Transmembrane</keyword>